<sequence>MDITLSTKADFDKFIYSLYTKYRGVNMSLLPVVVFVDKCEKTIDTMPYICYYVFVLKRE</sequence>
<protein>
    <submittedName>
        <fullName evidence="1">Uncharacterized protein</fullName>
    </submittedName>
</protein>
<evidence type="ECO:0000313" key="1">
    <source>
        <dbReference type="EMBL" id="RNB55620.1"/>
    </source>
</evidence>
<keyword evidence="2" id="KW-1185">Reference proteome</keyword>
<name>A0A3M8AX14_9BACL</name>
<gene>
    <name evidence="1" type="ORF">EDM57_14820</name>
</gene>
<comment type="caution">
    <text evidence="1">The sequence shown here is derived from an EMBL/GenBank/DDBJ whole genome shotgun (WGS) entry which is preliminary data.</text>
</comment>
<dbReference type="Proteomes" id="UP000268829">
    <property type="component" value="Unassembled WGS sequence"/>
</dbReference>
<proteinExistence type="predicted"/>
<reference evidence="1 2" key="1">
    <citation type="submission" date="2018-10" db="EMBL/GenBank/DDBJ databases">
        <title>Phylogenomics of Brevibacillus.</title>
        <authorList>
            <person name="Dunlap C."/>
        </authorList>
    </citation>
    <scope>NUCLEOTIDE SEQUENCE [LARGE SCALE GENOMIC DNA]</scope>
    <source>
        <strain evidence="1 2">DSM 100115</strain>
    </source>
</reference>
<dbReference type="EMBL" id="RHHS01000034">
    <property type="protein sequence ID" value="RNB55620.1"/>
    <property type="molecule type" value="Genomic_DNA"/>
</dbReference>
<accession>A0A3M8AX14</accession>
<organism evidence="1 2">
    <name type="scientific">Brevibacillus gelatini</name>
    <dbReference type="NCBI Taxonomy" id="1655277"/>
    <lineage>
        <taxon>Bacteria</taxon>
        <taxon>Bacillati</taxon>
        <taxon>Bacillota</taxon>
        <taxon>Bacilli</taxon>
        <taxon>Bacillales</taxon>
        <taxon>Paenibacillaceae</taxon>
        <taxon>Brevibacillus</taxon>
    </lineage>
</organism>
<dbReference type="AlphaFoldDB" id="A0A3M8AX14"/>
<evidence type="ECO:0000313" key="2">
    <source>
        <dbReference type="Proteomes" id="UP000268829"/>
    </source>
</evidence>